<dbReference type="InterPro" id="IPR025285">
    <property type="entry name" value="DUF4145"/>
</dbReference>
<organism evidence="2 3">
    <name type="scientific">Cereibacter changlensis</name>
    <dbReference type="NCBI Taxonomy" id="402884"/>
    <lineage>
        <taxon>Bacteria</taxon>
        <taxon>Pseudomonadati</taxon>
        <taxon>Pseudomonadota</taxon>
        <taxon>Alphaproteobacteria</taxon>
        <taxon>Rhodobacterales</taxon>
        <taxon>Paracoccaceae</taxon>
        <taxon>Cereibacter</taxon>
    </lineage>
</organism>
<feature type="domain" description="DUF4145" evidence="1">
    <location>
        <begin position="127"/>
        <end position="214"/>
    </location>
</feature>
<gene>
    <name evidence="2" type="ORF">FAZ78_23630</name>
</gene>
<sequence length="265" mass="29430">MDMADIVAKTKRLKPTKAHCPTCDGGDRTCDIHGTVYIPWTWEDRIGNTVSGGVTHSLLQCRGCETVFYEIDSWDTEDRDMWHGPSGELCGENIHTKATYPKPESRTKPIWLSAILKQDEELHAILNEMYVAYDNQAFILTAIGLRTALDRGTAKLGIEAALTFEEKLKRLQTTGVIGETERRILEVVTNAGNAAAHQGWAPTAQQLRQLLSALEVFLQRAFVYGQNTLALKDKIPAKQRRPKVSVVATPTQVETAEGIVQPTKT</sequence>
<comment type="caution">
    <text evidence="2">The sequence shown here is derived from an EMBL/GenBank/DDBJ whole genome shotgun (WGS) entry which is preliminary data.</text>
</comment>
<proteinExistence type="predicted"/>
<dbReference type="AlphaFoldDB" id="A0A4U0YWE1"/>
<name>A0A4U0YWE1_9RHOB</name>
<reference evidence="2 3" key="1">
    <citation type="submission" date="2019-04" db="EMBL/GenBank/DDBJ databases">
        <title>Crypto-aerobic microbial life in anoxic (sulfidic) marine sediments.</title>
        <authorList>
            <person name="Bhattacharya S."/>
            <person name="Roy C."/>
            <person name="Mondal N."/>
            <person name="Sarkar J."/>
            <person name="Mandal S."/>
            <person name="Rameez M.J."/>
            <person name="Ghosh W."/>
        </authorList>
    </citation>
    <scope>NUCLEOTIDE SEQUENCE [LARGE SCALE GENOMIC DNA]</scope>
    <source>
        <strain evidence="2 3">SBBC</strain>
    </source>
</reference>
<evidence type="ECO:0000313" key="3">
    <source>
        <dbReference type="Proteomes" id="UP000306340"/>
    </source>
</evidence>
<evidence type="ECO:0000313" key="2">
    <source>
        <dbReference type="EMBL" id="TKA94201.1"/>
    </source>
</evidence>
<evidence type="ECO:0000259" key="1">
    <source>
        <dbReference type="Pfam" id="PF13643"/>
    </source>
</evidence>
<dbReference type="EMBL" id="SWAU01000424">
    <property type="protein sequence ID" value="TKA94201.1"/>
    <property type="molecule type" value="Genomic_DNA"/>
</dbReference>
<dbReference type="Proteomes" id="UP000306340">
    <property type="component" value="Unassembled WGS sequence"/>
</dbReference>
<accession>A0A4U0YWE1</accession>
<protein>
    <submittedName>
        <fullName evidence="2">DUF4145 domain-containing protein</fullName>
    </submittedName>
</protein>
<dbReference type="Pfam" id="PF13643">
    <property type="entry name" value="DUF4145"/>
    <property type="match status" value="1"/>
</dbReference>